<dbReference type="EMBL" id="LAZR01028092">
    <property type="protein sequence ID" value="KKL63652.1"/>
    <property type="molecule type" value="Genomic_DNA"/>
</dbReference>
<organism evidence="1">
    <name type="scientific">marine sediment metagenome</name>
    <dbReference type="NCBI Taxonomy" id="412755"/>
    <lineage>
        <taxon>unclassified sequences</taxon>
        <taxon>metagenomes</taxon>
        <taxon>ecological metagenomes</taxon>
    </lineage>
</organism>
<reference evidence="1" key="1">
    <citation type="journal article" date="2015" name="Nature">
        <title>Complex archaea that bridge the gap between prokaryotes and eukaryotes.</title>
        <authorList>
            <person name="Spang A."/>
            <person name="Saw J.H."/>
            <person name="Jorgensen S.L."/>
            <person name="Zaremba-Niedzwiedzka K."/>
            <person name="Martijn J."/>
            <person name="Lind A.E."/>
            <person name="van Eijk R."/>
            <person name="Schleper C."/>
            <person name="Guy L."/>
            <person name="Ettema T.J."/>
        </authorList>
    </citation>
    <scope>NUCLEOTIDE SEQUENCE</scope>
</reference>
<accession>A0A0F9GKB1</accession>
<protein>
    <submittedName>
        <fullName evidence="1">Uncharacterized protein</fullName>
    </submittedName>
</protein>
<proteinExistence type="predicted"/>
<dbReference type="AlphaFoldDB" id="A0A0F9GKB1"/>
<gene>
    <name evidence="1" type="ORF">LCGC14_2172920</name>
</gene>
<comment type="caution">
    <text evidence="1">The sequence shown here is derived from an EMBL/GenBank/DDBJ whole genome shotgun (WGS) entry which is preliminary data.</text>
</comment>
<feature type="non-terminal residue" evidence="1">
    <location>
        <position position="197"/>
    </location>
</feature>
<evidence type="ECO:0000313" key="1">
    <source>
        <dbReference type="EMBL" id="KKL63652.1"/>
    </source>
</evidence>
<sequence length="197" mass="20256">MWLPGLAATDSSFQTTGTTITAHATSHTKGSWVELVASAPFDVTMIGVSGSGTSGSGTDTSQLTDIGVGANPNEKVLIANIPTGYSTLDRNIAWFPVEIPSGTRISARMQALITVDVVDIRLFLYGKSSWSSVPTFQSIDTIGALTASSHGTVLATTINEIIASTAEDYKALGWGVDGGGDTSLGSAPLVEIYVGAG</sequence>
<name>A0A0F9GKB1_9ZZZZ</name>